<feature type="region of interest" description="Disordered" evidence="1">
    <location>
        <begin position="231"/>
        <end position="272"/>
    </location>
</feature>
<evidence type="ECO:0000313" key="4">
    <source>
        <dbReference type="Proteomes" id="UP001213623"/>
    </source>
</evidence>
<accession>A0AAF0J238</accession>
<dbReference type="EMBL" id="CP119894">
    <property type="protein sequence ID" value="WFD26617.1"/>
    <property type="molecule type" value="Genomic_DNA"/>
</dbReference>
<keyword evidence="2" id="KW-0472">Membrane</keyword>
<evidence type="ECO:0000313" key="3">
    <source>
        <dbReference type="EMBL" id="WFD26617.1"/>
    </source>
</evidence>
<sequence length="461" mass="49715">MRRSELSDGINNDSSDARTEGLVCFSNGHGLTPVFNPLQQFSSRSVWFQRRAIFIVAVFLAIFIVLIIGLAVFLRDRGPLPEAEEPVFSDEYKRIKDLLLSPKQPKAVFRPKLRRRRRTFKRSPTQSTVVSRSEPATRATDQESPQEDHILPPLEVVYVTPRGTILSDEELTSRHPAPAPTPSDPSTLGTSPGLTAAVSAPTVPASSRLDESDVEAVNQLPIEYEAAQPPSYVTISRPHAPTAAKASPLPESASRSLDGHLPEPRTVSAADPDSHTLAAHVATDEKSMLHALHTEASAPSTQSLSVTIPSAPPWHSIGEHSEHDGSAMPGPSLPMDTPVSPRHTSRMASDLFPPPPEVFEPSVREPTVLLETTNAHSSKAHEAAQEQSWLSTLLPSQPSLPDMTESPSAPHMVLPLYERDPGSQIDLELGLGPSAPSLPSEPAFDGESVIPSAPDMDTHGP</sequence>
<dbReference type="AlphaFoldDB" id="A0AAF0J238"/>
<feature type="compositionally biased region" description="Basic residues" evidence="1">
    <location>
        <begin position="111"/>
        <end position="121"/>
    </location>
</feature>
<feature type="region of interest" description="Disordered" evidence="1">
    <location>
        <begin position="111"/>
        <end position="153"/>
    </location>
</feature>
<proteinExistence type="predicted"/>
<feature type="compositionally biased region" description="Polar residues" evidence="1">
    <location>
        <begin position="297"/>
        <end position="308"/>
    </location>
</feature>
<feature type="region of interest" description="Disordered" evidence="1">
    <location>
        <begin position="168"/>
        <end position="212"/>
    </location>
</feature>
<keyword evidence="2" id="KW-0812">Transmembrane</keyword>
<evidence type="ECO:0008006" key="5">
    <source>
        <dbReference type="Google" id="ProtNLM"/>
    </source>
</evidence>
<gene>
    <name evidence="3" type="ORF">MNAN1_001600</name>
</gene>
<feature type="compositionally biased region" description="Low complexity" evidence="1">
    <location>
        <begin position="195"/>
        <end position="207"/>
    </location>
</feature>
<reference evidence="3" key="1">
    <citation type="submission" date="2023-03" db="EMBL/GenBank/DDBJ databases">
        <title>Mating type loci evolution in Malassezia.</title>
        <authorList>
            <person name="Coelho M.A."/>
        </authorList>
    </citation>
    <scope>NUCLEOTIDE SEQUENCE</scope>
    <source>
        <strain evidence="3">CBS 9557</strain>
    </source>
</reference>
<protein>
    <recommendedName>
        <fullName evidence="5">Transmembrane protein</fullName>
    </recommendedName>
</protein>
<name>A0AAF0J238_9BASI</name>
<feature type="region of interest" description="Disordered" evidence="1">
    <location>
        <begin position="394"/>
        <end position="461"/>
    </location>
</feature>
<feature type="transmembrane region" description="Helical" evidence="2">
    <location>
        <begin position="52"/>
        <end position="74"/>
    </location>
</feature>
<keyword evidence="2" id="KW-1133">Transmembrane helix</keyword>
<feature type="region of interest" description="Disordered" evidence="1">
    <location>
        <begin position="295"/>
        <end position="360"/>
    </location>
</feature>
<dbReference type="Proteomes" id="UP001213623">
    <property type="component" value="Chromosome 3"/>
</dbReference>
<keyword evidence="4" id="KW-1185">Reference proteome</keyword>
<evidence type="ECO:0000256" key="1">
    <source>
        <dbReference type="SAM" id="MobiDB-lite"/>
    </source>
</evidence>
<organism evidence="3 4">
    <name type="scientific">Malassezia nana</name>
    <dbReference type="NCBI Taxonomy" id="180528"/>
    <lineage>
        <taxon>Eukaryota</taxon>
        <taxon>Fungi</taxon>
        <taxon>Dikarya</taxon>
        <taxon>Basidiomycota</taxon>
        <taxon>Ustilaginomycotina</taxon>
        <taxon>Malasseziomycetes</taxon>
        <taxon>Malasseziales</taxon>
        <taxon>Malasseziaceae</taxon>
        <taxon>Malassezia</taxon>
    </lineage>
</organism>
<evidence type="ECO:0000256" key="2">
    <source>
        <dbReference type="SAM" id="Phobius"/>
    </source>
</evidence>